<dbReference type="InterPro" id="IPR009078">
    <property type="entry name" value="Ferritin-like_SF"/>
</dbReference>
<dbReference type="Proteomes" id="UP000057043">
    <property type="component" value="Unassembled WGS sequence"/>
</dbReference>
<dbReference type="PATRIC" id="fig|301375.6.peg.1225"/>
<evidence type="ECO:0000259" key="1">
    <source>
        <dbReference type="Pfam" id="PF09968"/>
    </source>
</evidence>
<accession>A0A117MBW7</accession>
<evidence type="ECO:0000313" key="3">
    <source>
        <dbReference type="EMBL" id="KUK95484.1"/>
    </source>
</evidence>
<dbReference type="SUPFAM" id="SSF47240">
    <property type="entry name" value="Ferritin-like"/>
    <property type="match status" value="1"/>
</dbReference>
<dbReference type="Proteomes" id="UP000053961">
    <property type="component" value="Unassembled WGS sequence"/>
</dbReference>
<comment type="caution">
    <text evidence="3">The sequence shown here is derived from an EMBL/GenBank/DDBJ whole genome shotgun (WGS) entry which is preliminary data.</text>
</comment>
<name>A0A117MBW7_9EURY</name>
<sequence>MREIFLAAVLVASALIGGAFAMPPADRGALLDENSATFFDVVSIREAVAAMPEADLNESETEGILFMIEEEKLARDAYWTFDDQYSLPVFEKIAEAEETHMDSVKVLMEKYGLDDPILEAGRFANPDLQALYDDLVERGSTSMEEALRVGAVIEETDIQDLKDRLVETDNEDIKMVYESLLRGSRNHLRAFANNLERRGIDYTPTILSQEEFDQIVGTQIERGPHQSQ</sequence>
<evidence type="ECO:0000313" key="4">
    <source>
        <dbReference type="Proteomes" id="UP000053961"/>
    </source>
</evidence>
<proteinExistence type="predicted"/>
<dbReference type="EMBL" id="LGFT01000048">
    <property type="protein sequence ID" value="KUK43783.1"/>
    <property type="molecule type" value="Genomic_DNA"/>
</dbReference>
<dbReference type="AlphaFoldDB" id="A0A117MBW7"/>
<organism evidence="3 4">
    <name type="scientific">Methanothrix harundinacea</name>
    <dbReference type="NCBI Taxonomy" id="301375"/>
    <lineage>
        <taxon>Archaea</taxon>
        <taxon>Methanobacteriati</taxon>
        <taxon>Methanobacteriota</taxon>
        <taxon>Stenosarchaea group</taxon>
        <taxon>Methanomicrobia</taxon>
        <taxon>Methanotrichales</taxon>
        <taxon>Methanotrichaceae</taxon>
        <taxon>Methanothrix</taxon>
    </lineage>
</organism>
<dbReference type="Gene3D" id="1.20.1260.10">
    <property type="match status" value="1"/>
</dbReference>
<gene>
    <name evidence="2" type="ORF">XD72_1853</name>
    <name evidence="3" type="ORF">XE07_1794</name>
</gene>
<dbReference type="CDD" id="cd01048">
    <property type="entry name" value="Ferritin_like_AB2"/>
    <property type="match status" value="1"/>
</dbReference>
<dbReference type="Pfam" id="PF09968">
    <property type="entry name" value="DUF2202"/>
    <property type="match status" value="1"/>
</dbReference>
<evidence type="ECO:0000313" key="5">
    <source>
        <dbReference type="Proteomes" id="UP000057043"/>
    </source>
</evidence>
<feature type="domain" description="DUF2202" evidence="1">
    <location>
        <begin position="60"/>
        <end position="217"/>
    </location>
</feature>
<reference evidence="3" key="1">
    <citation type="journal article" date="2015" name="MBio">
        <title>Genome-resolved metagenomic analysis reveals roles for candidate phyla and other microbial community members in biogeochemical transformations in oil reservoirs.</title>
        <authorList>
            <person name="Hu P."/>
            <person name="Tom L."/>
            <person name="Singh A."/>
            <person name="Thomas B.C."/>
            <person name="Baker B.J."/>
            <person name="Piceno Y.M."/>
            <person name="Andersen G.L."/>
            <person name="Banfield J.F."/>
        </authorList>
    </citation>
    <scope>NUCLEOTIDE SEQUENCE [LARGE SCALE GENOMIC DNA]</scope>
    <source>
        <strain evidence="3">56_747</strain>
    </source>
</reference>
<protein>
    <recommendedName>
        <fullName evidence="1">DUF2202 domain-containing protein</fullName>
    </recommendedName>
</protein>
<evidence type="ECO:0000313" key="2">
    <source>
        <dbReference type="EMBL" id="KUK43783.1"/>
    </source>
</evidence>
<reference evidence="4 5" key="2">
    <citation type="journal article" date="2015" name="MBio">
        <title>Genome-Resolved Metagenomic Analysis Reveals Roles for Candidate Phyla and Other Microbial Community Members in Biogeochemical Transformations in Oil Reservoirs.</title>
        <authorList>
            <person name="Hu P."/>
            <person name="Tom L."/>
            <person name="Singh A."/>
            <person name="Thomas B.C."/>
            <person name="Baker B.J."/>
            <person name="Piceno Y.M."/>
            <person name="Andersen G.L."/>
            <person name="Banfield J.F."/>
        </authorList>
    </citation>
    <scope>NUCLEOTIDE SEQUENCE [LARGE SCALE GENOMIC DNA]</scope>
    <source>
        <strain evidence="2">57_489</strain>
    </source>
</reference>
<dbReference type="InterPro" id="IPR019243">
    <property type="entry name" value="DUF2202"/>
</dbReference>
<dbReference type="EMBL" id="LGHB01000034">
    <property type="protein sequence ID" value="KUK95484.1"/>
    <property type="molecule type" value="Genomic_DNA"/>
</dbReference>
<dbReference type="InterPro" id="IPR012347">
    <property type="entry name" value="Ferritin-like"/>
</dbReference>